<dbReference type="EMBL" id="CAKKLH010000257">
    <property type="protein sequence ID" value="CAH0107149.1"/>
    <property type="molecule type" value="Genomic_DNA"/>
</dbReference>
<organism evidence="2 3">
    <name type="scientific">Daphnia galeata</name>
    <dbReference type="NCBI Taxonomy" id="27404"/>
    <lineage>
        <taxon>Eukaryota</taxon>
        <taxon>Metazoa</taxon>
        <taxon>Ecdysozoa</taxon>
        <taxon>Arthropoda</taxon>
        <taxon>Crustacea</taxon>
        <taxon>Branchiopoda</taxon>
        <taxon>Diplostraca</taxon>
        <taxon>Cladocera</taxon>
        <taxon>Anomopoda</taxon>
        <taxon>Daphniidae</taxon>
        <taxon>Daphnia</taxon>
    </lineage>
</organism>
<evidence type="ECO:0000313" key="3">
    <source>
        <dbReference type="Proteomes" id="UP000789390"/>
    </source>
</evidence>
<comment type="caution">
    <text evidence="2">The sequence shown here is derived from an EMBL/GenBank/DDBJ whole genome shotgun (WGS) entry which is preliminary data.</text>
</comment>
<protein>
    <submittedName>
        <fullName evidence="2">Uncharacterized protein</fullName>
    </submittedName>
</protein>
<proteinExistence type="predicted"/>
<keyword evidence="1" id="KW-0732">Signal</keyword>
<gene>
    <name evidence="2" type="ORF">DGAL_LOCUS10441</name>
</gene>
<dbReference type="AlphaFoldDB" id="A0A8J2WLD1"/>
<reference evidence="2" key="1">
    <citation type="submission" date="2021-11" db="EMBL/GenBank/DDBJ databases">
        <authorList>
            <person name="Schell T."/>
        </authorList>
    </citation>
    <scope>NUCLEOTIDE SEQUENCE</scope>
    <source>
        <strain evidence="2">M5</strain>
    </source>
</reference>
<evidence type="ECO:0000313" key="2">
    <source>
        <dbReference type="EMBL" id="CAH0107149.1"/>
    </source>
</evidence>
<dbReference type="Proteomes" id="UP000789390">
    <property type="component" value="Unassembled WGS sequence"/>
</dbReference>
<feature type="chain" id="PRO_5035179684" evidence="1">
    <location>
        <begin position="20"/>
        <end position="108"/>
    </location>
</feature>
<feature type="signal peptide" evidence="1">
    <location>
        <begin position="1"/>
        <end position="19"/>
    </location>
</feature>
<keyword evidence="3" id="KW-1185">Reference proteome</keyword>
<sequence>MTVSSLVFFAVVLLTFTNGFVYRTRDGIVIEDSNLYQPWNPFLMVRGKEFKDNLYGAIPVHPVTGLMIGPPNVYPWLIQNNKPPATAGNVNPTDSKQTNKNNYYVVYP</sequence>
<evidence type="ECO:0000256" key="1">
    <source>
        <dbReference type="SAM" id="SignalP"/>
    </source>
</evidence>
<accession>A0A8J2WLD1</accession>
<name>A0A8J2WLD1_9CRUS</name>